<dbReference type="InterPro" id="IPR057983">
    <property type="entry name" value="NAA35-like_N"/>
</dbReference>
<protein>
    <recommendedName>
        <fullName evidence="4">Protein MAK10 homolog</fullName>
    </recommendedName>
</protein>
<dbReference type="InterPro" id="IPR057982">
    <property type="entry name" value="TPR_NAA35"/>
</dbReference>
<name>A0A6P7H787_DIAVI</name>
<sequence length="619" mass="72121">MEKECAKSSQPCPRKVSENITLKFQEAVKDLKLGELLHDDLFGLFEAMSAIEMMDPKMDAGMLCNRGSRKIISFDQAVQDKMLKLDGFSNAELIGIIDSTFACLVSWLEGHSLAQTLFINLYLHKPYMIEDRALRVFCLATYKLLEEIKDLVHNGMVYEEEDFQPMQYGYHLNPDISQQRMIGMLREVEEDLYRKNRSNPDPETHALFARIKFLRLFLQVLISMFKKDEQPVISDCNRLLANCLDMLHIMQKTMHMGIISKDSDSEYILGFEPSINQRLLPPTFPRYTKIKSRFGAIGYFIDVAERFKIVTKITTITSLHHAMVSISDVDFIPVFIHSSLDNAVNIQRKDRRKKRNAERVDAYLHTLSVNSPISRPHIACFGTWILYHTLRIMIMYLLAGFELELYSVHEFYYIYWYLYEFLYGWLISALSRADSFLLENEILHDVHKGKGATKKKPRNKKKSRQYNRDIVYLQALQNMCGGYYKALMGFRLEGKLTIPNPRFDSEQVRYEHRFAPFQNLLTPPPVVYSEFREMTSFERFQQQPVDSVFLYIAGCKHFHQARQLLESIVPDSELTDLLTICKTNFIVLKLLAGGHKKDSTKPPEFDFTKNKYFATMKIV</sequence>
<evidence type="ECO:0000256" key="1">
    <source>
        <dbReference type="ARBA" id="ARBA00004496"/>
    </source>
</evidence>
<dbReference type="GO" id="GO:0031417">
    <property type="term" value="C:NatC complex"/>
    <property type="evidence" value="ECO:0007669"/>
    <property type="project" value="InterPro"/>
</dbReference>
<proteinExistence type="inferred from homology"/>
<evidence type="ECO:0000256" key="3">
    <source>
        <dbReference type="ARBA" id="ARBA00022490"/>
    </source>
</evidence>
<feature type="domain" description="NAA35-like N-terminal" evidence="5">
    <location>
        <begin position="34"/>
        <end position="129"/>
    </location>
</feature>
<comment type="similarity">
    <text evidence="2">Belongs to the MAK10 family.</text>
</comment>
<dbReference type="PANTHER" id="PTHR21373">
    <property type="entry name" value="GLUCOSE REPRESSIBLE PROTEIN MAK10"/>
    <property type="match status" value="1"/>
</dbReference>
<dbReference type="Pfam" id="PF04112">
    <property type="entry name" value="Mak10"/>
    <property type="match status" value="1"/>
</dbReference>
<accession>A0A6P7H787</accession>
<organism evidence="7">
    <name type="scientific">Diabrotica virgifera virgifera</name>
    <name type="common">western corn rootworm</name>
    <dbReference type="NCBI Taxonomy" id="50390"/>
    <lineage>
        <taxon>Eukaryota</taxon>
        <taxon>Metazoa</taxon>
        <taxon>Ecdysozoa</taxon>
        <taxon>Arthropoda</taxon>
        <taxon>Hexapoda</taxon>
        <taxon>Insecta</taxon>
        <taxon>Pterygota</taxon>
        <taxon>Neoptera</taxon>
        <taxon>Endopterygota</taxon>
        <taxon>Coleoptera</taxon>
        <taxon>Polyphaga</taxon>
        <taxon>Cucujiformia</taxon>
        <taxon>Chrysomeloidea</taxon>
        <taxon>Chrysomelidae</taxon>
        <taxon>Galerucinae</taxon>
        <taxon>Diabroticina</taxon>
        <taxon>Diabroticites</taxon>
        <taxon>Diabrotica</taxon>
    </lineage>
</organism>
<gene>
    <name evidence="7" type="primary">LOC114345179</name>
</gene>
<dbReference type="InterPro" id="IPR007244">
    <property type="entry name" value="Naa35_N"/>
</dbReference>
<keyword evidence="3" id="KW-0963">Cytoplasm</keyword>
<dbReference type="Pfam" id="PF25789">
    <property type="entry name" value="TPR_NAA35"/>
    <property type="match status" value="1"/>
</dbReference>
<evidence type="ECO:0000259" key="6">
    <source>
        <dbReference type="Pfam" id="PF25789"/>
    </source>
</evidence>
<reference evidence="7" key="1">
    <citation type="submission" date="2025-08" db="UniProtKB">
        <authorList>
            <consortium name="RefSeq"/>
        </authorList>
    </citation>
    <scope>IDENTIFICATION</scope>
    <source>
        <tissue evidence="7">Whole insect</tissue>
    </source>
</reference>
<dbReference type="InParanoid" id="A0A6P7H787"/>
<evidence type="ECO:0000259" key="5">
    <source>
        <dbReference type="Pfam" id="PF04112"/>
    </source>
</evidence>
<dbReference type="FunCoup" id="A0A6P7H787">
    <property type="interactions" value="1586"/>
</dbReference>
<evidence type="ECO:0000313" key="7">
    <source>
        <dbReference type="RefSeq" id="XP_028151800.1"/>
    </source>
</evidence>
<evidence type="ECO:0000256" key="2">
    <source>
        <dbReference type="ARBA" id="ARBA00006289"/>
    </source>
</evidence>
<dbReference type="RefSeq" id="XP_028151800.1">
    <property type="nucleotide sequence ID" value="XM_028295999.1"/>
</dbReference>
<evidence type="ECO:0000256" key="4">
    <source>
        <dbReference type="ARBA" id="ARBA00030494"/>
    </source>
</evidence>
<feature type="domain" description="NAA35-like TPR repeats" evidence="6">
    <location>
        <begin position="356"/>
        <end position="616"/>
    </location>
</feature>
<comment type="subcellular location">
    <subcellularLocation>
        <location evidence="1">Cytoplasm</location>
    </subcellularLocation>
</comment>
<dbReference type="AlphaFoldDB" id="A0A6P7H787"/>
<dbReference type="PANTHER" id="PTHR21373:SF0">
    <property type="entry name" value="N-ALPHA-ACETYLTRANSFERASE 35, NATC AUXILIARY SUBUNIT"/>
    <property type="match status" value="1"/>
</dbReference>